<dbReference type="Proteomes" id="UP000002931">
    <property type="component" value="Unassembled WGS sequence"/>
</dbReference>
<feature type="domain" description="Peptidase M24" evidence="1">
    <location>
        <begin position="167"/>
        <end position="366"/>
    </location>
</feature>
<dbReference type="STRING" id="314271.RB2654_21518"/>
<dbReference type="CDD" id="cd01066">
    <property type="entry name" value="APP_MetAP"/>
    <property type="match status" value="1"/>
</dbReference>
<proteinExistence type="predicted"/>
<evidence type="ECO:0000313" key="4">
    <source>
        <dbReference type="Proteomes" id="UP000002931"/>
    </source>
</evidence>
<dbReference type="Gene3D" id="3.40.350.10">
    <property type="entry name" value="Creatinase/prolidase N-terminal domain"/>
    <property type="match status" value="1"/>
</dbReference>
<sequence length="385" mass="41681">MTHPRGFPETEYSERLTNIQSRMAEHDLSALLLTTEPEVRYLTGFLTRFWESPTRPWFLVVPASGKPIAVIPEIGAHLMRQTWIDDIRTWVSPDYTDDGVSLLADTLAEVAPERGKIGVPSGPESHLRMPLQDWTTLRDRLPDRVFGDDAAILRSARMVKTKAEIAKIRWTCGIAEAAFARVNDIAGAGIPLSTVFRSFQSLLLDEGADWVPYLAGAAAPGGYGDVISPATNAPLEEGCVLMLDTGAVWDGYFCDFDRNFSIAAPSDDVQSAHARLIDATHAGFEAARPGATPAEVYAAMNLILTGGDTAVKGRLGHGLGMQLTEPPSLIPADHTPLVPGMVLTLEPVVETQTGIMVHEENIVVTEDGADWLTMPVGHAIPQVDP</sequence>
<dbReference type="Pfam" id="PF00557">
    <property type="entry name" value="Peptidase_M24"/>
    <property type="match status" value="1"/>
</dbReference>
<dbReference type="AlphaFoldDB" id="A3VKQ1"/>
<evidence type="ECO:0000313" key="3">
    <source>
        <dbReference type="EMBL" id="EAQ11222.1"/>
    </source>
</evidence>
<organism evidence="3 4">
    <name type="scientific">Maritimibacter alkaliphilus HTCC2654</name>
    <dbReference type="NCBI Taxonomy" id="314271"/>
    <lineage>
        <taxon>Bacteria</taxon>
        <taxon>Pseudomonadati</taxon>
        <taxon>Pseudomonadota</taxon>
        <taxon>Alphaproteobacteria</taxon>
        <taxon>Rhodobacterales</taxon>
        <taxon>Roseobacteraceae</taxon>
        <taxon>Maritimibacter</taxon>
    </lineage>
</organism>
<dbReference type="Pfam" id="PF01321">
    <property type="entry name" value="Creatinase_N"/>
    <property type="match status" value="1"/>
</dbReference>
<accession>A3VKQ1</accession>
<name>A3VKQ1_9RHOB</name>
<dbReference type="SUPFAM" id="SSF53092">
    <property type="entry name" value="Creatinase/prolidase N-terminal domain"/>
    <property type="match status" value="1"/>
</dbReference>
<dbReference type="PANTHER" id="PTHR46112:SF2">
    <property type="entry name" value="XAA-PRO AMINOPEPTIDASE P-RELATED"/>
    <property type="match status" value="1"/>
</dbReference>
<evidence type="ECO:0000259" key="1">
    <source>
        <dbReference type="Pfam" id="PF00557"/>
    </source>
</evidence>
<dbReference type="HOGENOM" id="CLU_017266_4_1_5"/>
<dbReference type="InterPro" id="IPR000994">
    <property type="entry name" value="Pept_M24"/>
</dbReference>
<dbReference type="OrthoDB" id="9806388at2"/>
<keyword evidence="4" id="KW-1185">Reference proteome</keyword>
<dbReference type="PANTHER" id="PTHR46112">
    <property type="entry name" value="AMINOPEPTIDASE"/>
    <property type="match status" value="1"/>
</dbReference>
<dbReference type="InterPro" id="IPR000587">
    <property type="entry name" value="Creatinase_N"/>
</dbReference>
<dbReference type="eggNOG" id="COG0006">
    <property type="taxonomic scope" value="Bacteria"/>
</dbReference>
<dbReference type="Gene3D" id="3.90.230.10">
    <property type="entry name" value="Creatinase/methionine aminopeptidase superfamily"/>
    <property type="match status" value="1"/>
</dbReference>
<comment type="caution">
    <text evidence="3">The sequence shown here is derived from an EMBL/GenBank/DDBJ whole genome shotgun (WGS) entry which is preliminary data.</text>
</comment>
<dbReference type="InterPro" id="IPR036005">
    <property type="entry name" value="Creatinase/aminopeptidase-like"/>
</dbReference>
<dbReference type="EMBL" id="AAMT01000018">
    <property type="protein sequence ID" value="EAQ11222.1"/>
    <property type="molecule type" value="Genomic_DNA"/>
</dbReference>
<feature type="domain" description="Creatinase N-terminal" evidence="2">
    <location>
        <begin position="15"/>
        <end position="159"/>
    </location>
</feature>
<evidence type="ECO:0000259" key="2">
    <source>
        <dbReference type="Pfam" id="PF01321"/>
    </source>
</evidence>
<gene>
    <name evidence="3" type="ORF">RB2654_21518</name>
</gene>
<dbReference type="RefSeq" id="WP_008335280.1">
    <property type="nucleotide sequence ID" value="NZ_CH902578.1"/>
</dbReference>
<protein>
    <submittedName>
        <fullName evidence="3">Metallopeptidase, family M24</fullName>
    </submittedName>
</protein>
<dbReference type="InterPro" id="IPR050659">
    <property type="entry name" value="Peptidase_M24B"/>
</dbReference>
<reference evidence="3 4" key="1">
    <citation type="journal article" date="2010" name="J. Bacteriol.">
        <title>Genome sequences of Pelagibaca bermudensis HTCC2601T and Maritimibacter alkaliphilus HTCC2654T, the type strains of two marine Roseobacter genera.</title>
        <authorList>
            <person name="Thrash J.C."/>
            <person name="Cho J.C."/>
            <person name="Ferriera S."/>
            <person name="Johnson J."/>
            <person name="Vergin K.L."/>
            <person name="Giovannoni S.J."/>
        </authorList>
    </citation>
    <scope>NUCLEOTIDE SEQUENCE [LARGE SCALE GENOMIC DNA]</scope>
    <source>
        <strain evidence="3 4">HTCC2654</strain>
    </source>
</reference>
<dbReference type="SUPFAM" id="SSF55920">
    <property type="entry name" value="Creatinase/aminopeptidase"/>
    <property type="match status" value="1"/>
</dbReference>
<dbReference type="InterPro" id="IPR029149">
    <property type="entry name" value="Creatin/AminoP/Spt16_N"/>
</dbReference>